<keyword evidence="6 7" id="KW-0472">Membrane</keyword>
<comment type="subcellular location">
    <subcellularLocation>
        <location evidence="1">Membrane</location>
        <topology evidence="1">Multi-pass membrane protein</topology>
    </subcellularLocation>
</comment>
<evidence type="ECO:0000256" key="2">
    <source>
        <dbReference type="ARBA" id="ARBA00022475"/>
    </source>
</evidence>
<reference evidence="10" key="1">
    <citation type="journal article" date="2015" name="MBio">
        <title>Genome-Resolved Metagenomic Analysis Reveals Roles for Candidate Phyla and Other Microbial Community Members in Biogeochemical Transformations in Oil Reservoirs.</title>
        <authorList>
            <person name="Hu P."/>
            <person name="Tom L."/>
            <person name="Singh A."/>
            <person name="Thomas B.C."/>
            <person name="Baker B.J."/>
            <person name="Piceno Y.M."/>
            <person name="Andersen G.L."/>
            <person name="Banfield J.F."/>
        </authorList>
    </citation>
    <scope>NUCLEOTIDE SEQUENCE [LARGE SCALE GENOMIC DNA]</scope>
</reference>
<organism evidence="9 10">
    <name type="scientific">Thermacetogenium phaeum</name>
    <dbReference type="NCBI Taxonomy" id="85874"/>
    <lineage>
        <taxon>Bacteria</taxon>
        <taxon>Bacillati</taxon>
        <taxon>Bacillota</taxon>
        <taxon>Clostridia</taxon>
        <taxon>Thermoanaerobacterales</taxon>
        <taxon>Thermoanaerobacteraceae</taxon>
        <taxon>Thermacetogenium</taxon>
    </lineage>
</organism>
<feature type="transmembrane region" description="Helical" evidence="7">
    <location>
        <begin position="12"/>
        <end position="29"/>
    </location>
</feature>
<feature type="transmembrane region" description="Helical" evidence="7">
    <location>
        <begin position="130"/>
        <end position="148"/>
    </location>
</feature>
<proteinExistence type="predicted"/>
<feature type="transmembrane region" description="Helical" evidence="7">
    <location>
        <begin position="155"/>
        <end position="180"/>
    </location>
</feature>
<evidence type="ECO:0000256" key="3">
    <source>
        <dbReference type="ARBA" id="ARBA00022519"/>
    </source>
</evidence>
<evidence type="ECO:0000256" key="6">
    <source>
        <dbReference type="ARBA" id="ARBA00023136"/>
    </source>
</evidence>
<feature type="domain" description="Peptidase S54 rhomboid" evidence="8">
    <location>
        <begin position="70"/>
        <end position="218"/>
    </location>
</feature>
<evidence type="ECO:0000313" key="10">
    <source>
        <dbReference type="Proteomes" id="UP000053326"/>
    </source>
</evidence>
<evidence type="ECO:0000256" key="5">
    <source>
        <dbReference type="ARBA" id="ARBA00022989"/>
    </source>
</evidence>
<dbReference type="Gene3D" id="1.20.1540.10">
    <property type="entry name" value="Rhomboid-like"/>
    <property type="match status" value="1"/>
</dbReference>
<dbReference type="AlphaFoldDB" id="A0A101FF19"/>
<keyword evidence="5 7" id="KW-1133">Transmembrane helix</keyword>
<keyword evidence="3" id="KW-0997">Cell inner membrane</keyword>
<comment type="caution">
    <text evidence="9">The sequence shown here is derived from an EMBL/GenBank/DDBJ whole genome shotgun (WGS) entry which is preliminary data.</text>
</comment>
<dbReference type="InterPro" id="IPR022764">
    <property type="entry name" value="Peptidase_S54_rhomboid_dom"/>
</dbReference>
<dbReference type="FunFam" id="1.20.1540.10:FF:000027">
    <property type="entry name" value="Rhomboid family intramembrane serine protease"/>
    <property type="match status" value="1"/>
</dbReference>
<dbReference type="OMA" id="IAYWAHA"/>
<dbReference type="PANTHER" id="PTHR43066">
    <property type="entry name" value="RHOMBOID-RELATED PROTEIN"/>
    <property type="match status" value="1"/>
</dbReference>
<keyword evidence="2" id="KW-1003">Cell membrane</keyword>
<protein>
    <submittedName>
        <fullName evidence="9">Rhomboid domain containing peptidase</fullName>
    </submittedName>
</protein>
<dbReference type="PANTHER" id="PTHR43066:SF26">
    <property type="entry name" value="RHOMBOID PROTEASE GLPG"/>
    <property type="match status" value="1"/>
</dbReference>
<dbReference type="EMBL" id="LGFO01000241">
    <property type="protein sequence ID" value="KUK35835.1"/>
    <property type="molecule type" value="Genomic_DNA"/>
</dbReference>
<dbReference type="GO" id="GO:0004252">
    <property type="term" value="F:serine-type endopeptidase activity"/>
    <property type="evidence" value="ECO:0007669"/>
    <property type="project" value="InterPro"/>
</dbReference>
<evidence type="ECO:0000313" key="9">
    <source>
        <dbReference type="EMBL" id="KUK35835.1"/>
    </source>
</evidence>
<evidence type="ECO:0000256" key="1">
    <source>
        <dbReference type="ARBA" id="ARBA00004141"/>
    </source>
</evidence>
<feature type="transmembrane region" description="Helical" evidence="7">
    <location>
        <begin position="200"/>
        <end position="218"/>
    </location>
</feature>
<dbReference type="PATRIC" id="fig|85874.4.peg.1101"/>
<dbReference type="GO" id="GO:0016020">
    <property type="term" value="C:membrane"/>
    <property type="evidence" value="ECO:0007669"/>
    <property type="project" value="UniProtKB-SubCell"/>
</dbReference>
<feature type="transmembrane region" description="Helical" evidence="7">
    <location>
        <begin position="70"/>
        <end position="92"/>
    </location>
</feature>
<feature type="transmembrane region" description="Helical" evidence="7">
    <location>
        <begin position="104"/>
        <end position="124"/>
    </location>
</feature>
<dbReference type="Pfam" id="PF01694">
    <property type="entry name" value="Rhomboid"/>
    <property type="match status" value="1"/>
</dbReference>
<evidence type="ECO:0000256" key="7">
    <source>
        <dbReference type="SAM" id="Phobius"/>
    </source>
</evidence>
<evidence type="ECO:0000259" key="8">
    <source>
        <dbReference type="Pfam" id="PF01694"/>
    </source>
</evidence>
<accession>A0A101FF19</accession>
<dbReference type="Proteomes" id="UP000053326">
    <property type="component" value="Unassembled WGS sequence"/>
</dbReference>
<gene>
    <name evidence="9" type="ORF">XD66_1456</name>
</gene>
<evidence type="ECO:0000256" key="4">
    <source>
        <dbReference type="ARBA" id="ARBA00022692"/>
    </source>
</evidence>
<dbReference type="SUPFAM" id="SSF144091">
    <property type="entry name" value="Rhomboid-like"/>
    <property type="match status" value="1"/>
</dbReference>
<keyword evidence="4 7" id="KW-0812">Transmembrane</keyword>
<sequence>MIPLRDSTRSRSFPYVNVVLIVLNILVFLKELGLPMQHLNYFFYTYGVVPARAVEQAATGAPLAIAAVPFITAMFIHGGWMHLLGNMLYLWIFGDNVEDRMGHIPYLFFYLSAGVIGSIAHIIANPGSQVPIIGASGAIAGVLGAYFLSFPRSRILTLVPLFFFITVIQVPALVFLPVWFIIQLLNGLSTAGMAANTTAWWAHVGGFLGGAVLLPFFSRPRRYV</sequence>
<name>A0A101FF19_9THEO</name>
<dbReference type="InterPro" id="IPR035952">
    <property type="entry name" value="Rhomboid-like_sf"/>
</dbReference>